<dbReference type="InterPro" id="IPR008927">
    <property type="entry name" value="6-PGluconate_DH-like_C_sf"/>
</dbReference>
<feature type="domain" description="3-hydroxyacyl-CoA dehydrogenase NAD binding" evidence="4">
    <location>
        <begin position="17"/>
        <end position="196"/>
    </location>
</feature>
<dbReference type="Pfam" id="PF02737">
    <property type="entry name" value="3HCDH_N"/>
    <property type="match status" value="1"/>
</dbReference>
<dbReference type="InterPro" id="IPR013328">
    <property type="entry name" value="6PGD_dom2"/>
</dbReference>
<dbReference type="Proteomes" id="UP000193431">
    <property type="component" value="Chromosome"/>
</dbReference>
<dbReference type="InterPro" id="IPR006176">
    <property type="entry name" value="3-OHacyl-CoA_DH_NAD-bd"/>
</dbReference>
<dbReference type="Gene3D" id="3.40.50.720">
    <property type="entry name" value="NAD(P)-binding Rossmann-like Domain"/>
    <property type="match status" value="1"/>
</dbReference>
<organism evidence="5 6">
    <name type="scientific">Nonlabens spongiae</name>
    <dbReference type="NCBI Taxonomy" id="331648"/>
    <lineage>
        <taxon>Bacteria</taxon>
        <taxon>Pseudomonadati</taxon>
        <taxon>Bacteroidota</taxon>
        <taxon>Flavobacteriia</taxon>
        <taxon>Flavobacteriales</taxon>
        <taxon>Flavobacteriaceae</taxon>
        <taxon>Nonlabens</taxon>
    </lineage>
</organism>
<dbReference type="RefSeq" id="WP_085765969.1">
    <property type="nucleotide sequence ID" value="NZ_CP019344.1"/>
</dbReference>
<dbReference type="GO" id="GO:0070403">
    <property type="term" value="F:NAD+ binding"/>
    <property type="evidence" value="ECO:0007669"/>
    <property type="project" value="InterPro"/>
</dbReference>
<evidence type="ECO:0000259" key="3">
    <source>
        <dbReference type="Pfam" id="PF00725"/>
    </source>
</evidence>
<dbReference type="FunFam" id="3.40.50.720:FF:000009">
    <property type="entry name" value="Fatty oxidation complex, alpha subunit"/>
    <property type="match status" value="1"/>
</dbReference>
<sequence>MSNQKSTIKNQDSQISKVGIIGAGTMGAGIAQVAATAGCEVKLYDVKQDQLDQAAADLDKILARLVQKGRIDSQERERIQGNIAHVDALSELSHCDLVIEAIVENLEVKKKVFGELEKRVSDDCIIATNTSSLSITSIASALKNPERCLGIHFFNPAPLMKLVEIIPAVQTSTNITELCKETIASWGKTVAVAKDTPGFIVNRVARPFYSEALRIYEEGMASIPAIDKAVKQMEFRMGPFELMDFIGHDVNYVVTESVFEAFYYDPRYKPSLTQKRLVEAGWMGRKSGKGFYEFADGVKQDLDHDPQMLTCADVKAIQDRILVMLINEAADALYLKIASADDLDNAMTKGVNYPKGLLAWADERGLDWCVEQLDALYDFYREDRYRCSPLLRSKASKNEMFFG</sequence>
<dbReference type="GO" id="GO:0016616">
    <property type="term" value="F:oxidoreductase activity, acting on the CH-OH group of donors, NAD or NADP as acceptor"/>
    <property type="evidence" value="ECO:0007669"/>
    <property type="project" value="InterPro"/>
</dbReference>
<dbReference type="PANTHER" id="PTHR48075">
    <property type="entry name" value="3-HYDROXYACYL-COA DEHYDROGENASE FAMILY PROTEIN"/>
    <property type="match status" value="1"/>
</dbReference>
<keyword evidence="2" id="KW-0560">Oxidoreductase</keyword>
<proteinExistence type="inferred from homology"/>
<reference evidence="5 6" key="1">
    <citation type="submission" date="2016-11" db="EMBL/GenBank/DDBJ databases">
        <title>Trade-off between light-utilization and light-protection in marine flavobacteria.</title>
        <authorList>
            <person name="Kumagai Y."/>
        </authorList>
    </citation>
    <scope>NUCLEOTIDE SEQUENCE [LARGE SCALE GENOMIC DNA]</scope>
    <source>
        <strain evidence="5 6">JCM 13191</strain>
    </source>
</reference>
<dbReference type="AlphaFoldDB" id="A0A1W6MHT8"/>
<feature type="domain" description="3-hydroxyacyl-CoA dehydrogenase C-terminal" evidence="3">
    <location>
        <begin position="318"/>
        <end position="399"/>
    </location>
</feature>
<dbReference type="STRING" id="331648.BST97_03705"/>
<evidence type="ECO:0000256" key="2">
    <source>
        <dbReference type="ARBA" id="ARBA00023002"/>
    </source>
</evidence>
<gene>
    <name evidence="5" type="ORF">BST97_03705</name>
</gene>
<dbReference type="Gene3D" id="1.10.1040.10">
    <property type="entry name" value="N-(1-d-carboxylethyl)-l-norvaline Dehydrogenase, domain 2"/>
    <property type="match status" value="2"/>
</dbReference>
<name>A0A1W6MHT8_9FLAO</name>
<dbReference type="InterPro" id="IPR006180">
    <property type="entry name" value="3-OHacyl-CoA_DH_CS"/>
</dbReference>
<keyword evidence="6" id="KW-1185">Reference proteome</keyword>
<protein>
    <submittedName>
        <fullName evidence="5">3-hydroxybutyryl-CoA dehydrogenase</fullName>
    </submittedName>
</protein>
<evidence type="ECO:0000256" key="1">
    <source>
        <dbReference type="ARBA" id="ARBA00009463"/>
    </source>
</evidence>
<accession>A0A1W6MHT8</accession>
<dbReference type="PROSITE" id="PS00067">
    <property type="entry name" value="3HCDH"/>
    <property type="match status" value="1"/>
</dbReference>
<dbReference type="InterPro" id="IPR006108">
    <property type="entry name" value="3HC_DH_C"/>
</dbReference>
<dbReference type="Pfam" id="PF00725">
    <property type="entry name" value="3HCDH"/>
    <property type="match status" value="2"/>
</dbReference>
<evidence type="ECO:0000259" key="4">
    <source>
        <dbReference type="Pfam" id="PF02737"/>
    </source>
</evidence>
<dbReference type="EMBL" id="CP019344">
    <property type="protein sequence ID" value="ARN77163.1"/>
    <property type="molecule type" value="Genomic_DNA"/>
</dbReference>
<evidence type="ECO:0000313" key="5">
    <source>
        <dbReference type="EMBL" id="ARN77163.1"/>
    </source>
</evidence>
<dbReference type="SUPFAM" id="SSF51735">
    <property type="entry name" value="NAD(P)-binding Rossmann-fold domains"/>
    <property type="match status" value="1"/>
</dbReference>
<comment type="similarity">
    <text evidence="1">Belongs to the 3-hydroxyacyl-CoA dehydrogenase family.</text>
</comment>
<dbReference type="OrthoDB" id="9771883at2"/>
<dbReference type="GO" id="GO:0006631">
    <property type="term" value="P:fatty acid metabolic process"/>
    <property type="evidence" value="ECO:0007669"/>
    <property type="project" value="InterPro"/>
</dbReference>
<dbReference type="InterPro" id="IPR036291">
    <property type="entry name" value="NAD(P)-bd_dom_sf"/>
</dbReference>
<feature type="domain" description="3-hydroxyacyl-CoA dehydrogenase C-terminal" evidence="3">
    <location>
        <begin position="198"/>
        <end position="293"/>
    </location>
</feature>
<dbReference type="SUPFAM" id="SSF48179">
    <property type="entry name" value="6-phosphogluconate dehydrogenase C-terminal domain-like"/>
    <property type="match status" value="2"/>
</dbReference>
<evidence type="ECO:0000313" key="6">
    <source>
        <dbReference type="Proteomes" id="UP000193431"/>
    </source>
</evidence>
<dbReference type="PANTHER" id="PTHR48075:SF5">
    <property type="entry name" value="3-HYDROXYBUTYRYL-COA DEHYDROGENASE"/>
    <property type="match status" value="1"/>
</dbReference>